<proteinExistence type="predicted"/>
<dbReference type="EMBL" id="AP017369">
    <property type="protein sequence ID" value="BAU95765.1"/>
    <property type="molecule type" value="Genomic_DNA"/>
</dbReference>
<dbReference type="PANTHER" id="PTHR19288">
    <property type="entry name" value="4-NITROPHENYLPHOSPHATASE-RELATED"/>
    <property type="match status" value="1"/>
</dbReference>
<keyword evidence="2" id="KW-1185">Reference proteome</keyword>
<dbReference type="NCBIfam" id="TIGR01460">
    <property type="entry name" value="HAD-SF-IIA"/>
    <property type="match status" value="1"/>
</dbReference>
<protein>
    <submittedName>
        <fullName evidence="1">HAD family sugar phosphatase</fullName>
    </submittedName>
</protein>
<dbReference type="Gene3D" id="3.40.50.1000">
    <property type="entry name" value="HAD superfamily/HAD-like"/>
    <property type="match status" value="2"/>
</dbReference>
<dbReference type="InterPro" id="IPR006357">
    <property type="entry name" value="HAD-SF_hydro_IIA"/>
</dbReference>
<name>A0A160PQK2_9CORY</name>
<dbReference type="InterPro" id="IPR036412">
    <property type="entry name" value="HAD-like_sf"/>
</dbReference>
<accession>A0A160PQK2</accession>
<gene>
    <name evidence="1" type="ORF">N24_1503</name>
</gene>
<evidence type="ECO:0000313" key="2">
    <source>
        <dbReference type="Proteomes" id="UP000218244"/>
    </source>
</evidence>
<dbReference type="AlphaFoldDB" id="A0A160PQK2"/>
<dbReference type="Proteomes" id="UP000218244">
    <property type="component" value="Chromosome"/>
</dbReference>
<dbReference type="PANTHER" id="PTHR19288:SF95">
    <property type="entry name" value="D-GLYCEROL 3-PHOSPHATE PHOSPHATASE"/>
    <property type="match status" value="1"/>
</dbReference>
<dbReference type="InterPro" id="IPR023214">
    <property type="entry name" value="HAD_sf"/>
</dbReference>
<reference evidence="1 2" key="1">
    <citation type="submission" date="2016-02" db="EMBL/GenBank/DDBJ databases">
        <title>Corynebacterium glutamicum N24 whole genome sequencing project.</title>
        <authorList>
            <person name="Matsutani M."/>
            <person name="Nangtapong N."/>
            <person name="Yakushi T."/>
            <person name="Matsushita K."/>
        </authorList>
    </citation>
    <scope>NUCLEOTIDE SEQUENCE [LARGE SCALE GENOMIC DNA]</scope>
    <source>
        <strain evidence="1 2">N24</strain>
    </source>
</reference>
<dbReference type="Pfam" id="PF13242">
    <property type="entry name" value="Hydrolase_like"/>
    <property type="match status" value="1"/>
</dbReference>
<dbReference type="Pfam" id="PF13344">
    <property type="entry name" value="Hydrolase_6"/>
    <property type="match status" value="1"/>
</dbReference>
<sequence length="330" mass="34341">MSVITEYDSLLLDLDGTVYEGGRAIEHAVSSINSSGLPLMYVTNNASRAPEVVAEQLRDIGLDQTTAEHVMTSAQAACQMAAEKIPVGSRVYVLGTESFRDLARNAGFEVVDSADDQPQAVLHGHNPETGWAQLSEAALAINAGAQYFASNLDSTLPMERGRHIGNGSMVAAVTHATGVTPLSAGKPGPAMFYAAAAALNSTKPLAVGDRLDTDIAGGNAAGMDTFQVLTGVSGFYDLVYAVPEQRPTYIAASLQDLYSEPGSLRPGSQGGFKALIDGATLVISGGDSSAGPTPIAALRTALEKAWASTSPITDVRADSELAAQALKNWW</sequence>
<organism evidence="1 2">
    <name type="scientific">Corynebacterium suranareeae</name>
    <dbReference type="NCBI Taxonomy" id="2506452"/>
    <lineage>
        <taxon>Bacteria</taxon>
        <taxon>Bacillati</taxon>
        <taxon>Actinomycetota</taxon>
        <taxon>Actinomycetes</taxon>
        <taxon>Mycobacteriales</taxon>
        <taxon>Corynebacteriaceae</taxon>
        <taxon>Corynebacterium</taxon>
    </lineage>
</organism>
<dbReference type="GO" id="GO:0016791">
    <property type="term" value="F:phosphatase activity"/>
    <property type="evidence" value="ECO:0007669"/>
    <property type="project" value="TreeGrafter"/>
</dbReference>
<evidence type="ECO:0000313" key="1">
    <source>
        <dbReference type="EMBL" id="BAU95765.1"/>
    </source>
</evidence>
<dbReference type="RefSeq" id="WP_096455761.1">
    <property type="nucleotide sequence ID" value="NZ_AP017369.1"/>
</dbReference>
<dbReference type="GO" id="GO:0005737">
    <property type="term" value="C:cytoplasm"/>
    <property type="evidence" value="ECO:0007669"/>
    <property type="project" value="TreeGrafter"/>
</dbReference>
<dbReference type="KEGG" id="csur:N24_1503"/>
<dbReference type="SUPFAM" id="SSF56784">
    <property type="entry name" value="HAD-like"/>
    <property type="match status" value="1"/>
</dbReference>